<keyword evidence="2" id="KW-0560">Oxidoreductase</keyword>
<feature type="region of interest" description="Disordered" evidence="3">
    <location>
        <begin position="1"/>
        <end position="43"/>
    </location>
</feature>
<gene>
    <name evidence="5" type="ORF">DX116_02175</name>
</gene>
<evidence type="ECO:0000256" key="1">
    <source>
        <dbReference type="ARBA" id="ARBA00006484"/>
    </source>
</evidence>
<keyword evidence="6" id="KW-1185">Reference proteome</keyword>
<evidence type="ECO:0000259" key="4">
    <source>
        <dbReference type="SMART" id="SM00822"/>
    </source>
</evidence>
<reference evidence="5 6" key="1">
    <citation type="submission" date="2018-08" db="EMBL/GenBank/DDBJ databases">
        <title>Aeromicrobium sp. M2KJ-4, whole genome shotgun sequence.</title>
        <authorList>
            <person name="Tuo L."/>
        </authorList>
    </citation>
    <scope>NUCLEOTIDE SEQUENCE [LARGE SCALE GENOMIC DNA]</scope>
    <source>
        <strain evidence="5 6">M2KJ-4</strain>
    </source>
</reference>
<organism evidence="5 6">
    <name type="scientific">Aeromicrobium endophyticum</name>
    <dbReference type="NCBI Taxonomy" id="2292704"/>
    <lineage>
        <taxon>Bacteria</taxon>
        <taxon>Bacillati</taxon>
        <taxon>Actinomycetota</taxon>
        <taxon>Actinomycetes</taxon>
        <taxon>Propionibacteriales</taxon>
        <taxon>Nocardioidaceae</taxon>
        <taxon>Aeromicrobium</taxon>
    </lineage>
</organism>
<evidence type="ECO:0000313" key="6">
    <source>
        <dbReference type="Proteomes" id="UP000265581"/>
    </source>
</evidence>
<evidence type="ECO:0000256" key="3">
    <source>
        <dbReference type="SAM" id="MobiDB-lite"/>
    </source>
</evidence>
<dbReference type="PANTHER" id="PTHR44196:SF1">
    <property type="entry name" value="DEHYDROGENASE_REDUCTASE SDR FAMILY MEMBER 7B"/>
    <property type="match status" value="1"/>
</dbReference>
<proteinExistence type="inferred from homology"/>
<sequence>MPRQALDRRHRQGARAGRRRARHRVARDAPAAAQRGAGGLRDVPEEAGRLHQGRAEAVTGAARVIVVTGASSGIGRATAVQAAERGDHVVLVARGRAALELVAQECRDRGAASAMVVPTDVGDDAAVAACFAQVLAEHPVIDAVVNSAGVVAYGRSEEIPAEVFDGVLRTNLIGSVNVARHVMPVLRRQQAGTLVLIGSLIGHIAVPSMSPYVLSKWGVRALARQLKVENRDLPDVHVAYVSPGGVDTPIYEQAATYDGYLGRPPPPVAGPDKVARIALRRLDHPRARTQVNLSNDLIRFGFSALPGVFDRLVGPLFRLAAMEGTTRVDATEGNVLTSVEAGNQPRGSQGNPLVGIARNASALVRGATKRSAA</sequence>
<dbReference type="InterPro" id="IPR036291">
    <property type="entry name" value="NAD(P)-bd_dom_sf"/>
</dbReference>
<dbReference type="PANTHER" id="PTHR44196">
    <property type="entry name" value="DEHYDROGENASE/REDUCTASE SDR FAMILY MEMBER 7B"/>
    <property type="match status" value="1"/>
</dbReference>
<dbReference type="GO" id="GO:0016491">
    <property type="term" value="F:oxidoreductase activity"/>
    <property type="evidence" value="ECO:0007669"/>
    <property type="project" value="UniProtKB-KW"/>
</dbReference>
<evidence type="ECO:0000313" key="5">
    <source>
        <dbReference type="EMBL" id="REK72459.1"/>
    </source>
</evidence>
<dbReference type="Gene3D" id="3.40.50.720">
    <property type="entry name" value="NAD(P)-binding Rossmann-like Domain"/>
    <property type="match status" value="1"/>
</dbReference>
<name>A0A371P964_9ACTN</name>
<dbReference type="InterPro" id="IPR057326">
    <property type="entry name" value="KR_dom"/>
</dbReference>
<dbReference type="EMBL" id="QUBR01000001">
    <property type="protein sequence ID" value="REK72459.1"/>
    <property type="molecule type" value="Genomic_DNA"/>
</dbReference>
<dbReference type="InterPro" id="IPR002347">
    <property type="entry name" value="SDR_fam"/>
</dbReference>
<dbReference type="SUPFAM" id="SSF51735">
    <property type="entry name" value="NAD(P)-binding Rossmann-fold domains"/>
    <property type="match status" value="1"/>
</dbReference>
<comment type="caution">
    <text evidence="5">The sequence shown here is derived from an EMBL/GenBank/DDBJ whole genome shotgun (WGS) entry which is preliminary data.</text>
</comment>
<protein>
    <submittedName>
        <fullName evidence="5">SDR family NAD(P)-dependent oxidoreductase</fullName>
    </submittedName>
</protein>
<dbReference type="AlphaFoldDB" id="A0A371P964"/>
<dbReference type="SMART" id="SM00822">
    <property type="entry name" value="PKS_KR"/>
    <property type="match status" value="1"/>
</dbReference>
<accession>A0A371P964</accession>
<evidence type="ECO:0000256" key="2">
    <source>
        <dbReference type="ARBA" id="ARBA00023002"/>
    </source>
</evidence>
<dbReference type="PRINTS" id="PR00081">
    <property type="entry name" value="GDHRDH"/>
</dbReference>
<comment type="similarity">
    <text evidence="1">Belongs to the short-chain dehydrogenases/reductases (SDR) family.</text>
</comment>
<dbReference type="GO" id="GO:0016020">
    <property type="term" value="C:membrane"/>
    <property type="evidence" value="ECO:0007669"/>
    <property type="project" value="TreeGrafter"/>
</dbReference>
<feature type="domain" description="Ketoreductase" evidence="4">
    <location>
        <begin position="63"/>
        <end position="245"/>
    </location>
</feature>
<feature type="compositionally biased region" description="Basic residues" evidence="3">
    <location>
        <begin position="8"/>
        <end position="25"/>
    </location>
</feature>
<dbReference type="Proteomes" id="UP000265581">
    <property type="component" value="Unassembled WGS sequence"/>
</dbReference>
<dbReference type="Pfam" id="PF00106">
    <property type="entry name" value="adh_short"/>
    <property type="match status" value="1"/>
</dbReference>